<feature type="coiled-coil region" evidence="1">
    <location>
        <begin position="185"/>
        <end position="254"/>
    </location>
</feature>
<feature type="domain" description="Rad50/SbcC-type AAA" evidence="2">
    <location>
        <begin position="5"/>
        <end position="264"/>
    </location>
</feature>
<keyword evidence="4" id="KW-1185">Reference proteome</keyword>
<dbReference type="Pfam" id="PF13476">
    <property type="entry name" value="AAA_23"/>
    <property type="match status" value="1"/>
</dbReference>
<dbReference type="Proteomes" id="UP000233435">
    <property type="component" value="Unassembled WGS sequence"/>
</dbReference>
<organism evidence="3 4">
    <name type="scientific">Confluentibacter flavum</name>
    <dbReference type="NCBI Taxonomy" id="1909700"/>
    <lineage>
        <taxon>Bacteria</taxon>
        <taxon>Pseudomonadati</taxon>
        <taxon>Bacteroidota</taxon>
        <taxon>Flavobacteriia</taxon>
        <taxon>Flavobacteriales</taxon>
        <taxon>Flavobacteriaceae</taxon>
        <taxon>Confluentibacter</taxon>
    </lineage>
</organism>
<dbReference type="InterPro" id="IPR038729">
    <property type="entry name" value="Rad50/SbcC_AAA"/>
</dbReference>
<comment type="caution">
    <text evidence="3">The sequence shown here is derived from an EMBL/GenBank/DDBJ whole genome shotgun (WGS) entry which is preliminary data.</text>
</comment>
<name>A0A2N3HLX3_9FLAO</name>
<dbReference type="RefSeq" id="WP_106658982.1">
    <property type="nucleotide sequence ID" value="NZ_PJEO01000016.1"/>
</dbReference>
<dbReference type="AlphaFoldDB" id="A0A2N3HLX3"/>
<dbReference type="PANTHER" id="PTHR32114">
    <property type="entry name" value="ABC TRANSPORTER ABCH.3"/>
    <property type="match status" value="1"/>
</dbReference>
<dbReference type="GO" id="GO:0016887">
    <property type="term" value="F:ATP hydrolysis activity"/>
    <property type="evidence" value="ECO:0007669"/>
    <property type="project" value="InterPro"/>
</dbReference>
<accession>A0A2N3HLX3</accession>
<reference evidence="3 4" key="1">
    <citation type="submission" date="2017-12" db="EMBL/GenBank/DDBJ databases">
        <title>Confluentibacter flavum sp. nov., isolated from the saline lake.</title>
        <authorList>
            <person name="Yu L."/>
        </authorList>
    </citation>
    <scope>NUCLEOTIDE SEQUENCE [LARGE SCALE GENOMIC DNA]</scope>
    <source>
        <strain evidence="3 4">3B</strain>
    </source>
</reference>
<feature type="coiled-coil region" evidence="1">
    <location>
        <begin position="437"/>
        <end position="471"/>
    </location>
</feature>
<evidence type="ECO:0000256" key="1">
    <source>
        <dbReference type="SAM" id="Coils"/>
    </source>
</evidence>
<dbReference type="SUPFAM" id="SSF52540">
    <property type="entry name" value="P-loop containing nucleoside triphosphate hydrolases"/>
    <property type="match status" value="1"/>
</dbReference>
<keyword evidence="1" id="KW-0175">Coiled coil</keyword>
<dbReference type="PANTHER" id="PTHR32114:SF2">
    <property type="entry name" value="ABC TRANSPORTER ABCH.3"/>
    <property type="match status" value="1"/>
</dbReference>
<dbReference type="EMBL" id="PJEO01000016">
    <property type="protein sequence ID" value="PKQ45956.1"/>
    <property type="molecule type" value="Genomic_DNA"/>
</dbReference>
<gene>
    <name evidence="3" type="ORF">CSW08_05925</name>
</gene>
<dbReference type="GO" id="GO:0006302">
    <property type="term" value="P:double-strand break repair"/>
    <property type="evidence" value="ECO:0007669"/>
    <property type="project" value="InterPro"/>
</dbReference>
<dbReference type="InterPro" id="IPR027417">
    <property type="entry name" value="P-loop_NTPase"/>
</dbReference>
<proteinExistence type="predicted"/>
<dbReference type="OrthoDB" id="7029750at2"/>
<evidence type="ECO:0000259" key="2">
    <source>
        <dbReference type="Pfam" id="PF13476"/>
    </source>
</evidence>
<sequence length="728" mass="85020">MIIKKIQIENYLCYHSVNSFPFEDGLNIILGENNEGKTKFFEAVEWLFNGNFIDVINLISAKKLNEISSGDSFKVSVSMIVEQYDTESKITRSFTVKKKLNNDVETSVVVFEGEEKDKNTGERIPKNAQNLLDRVFPFQIRKYSMFKGETKLNIFDNDEALANLINLFSDARHYEKYTEKGLFLRDKAEKAVEQSTRQNQQNQRAYDLLEGEIMQLHRERDRLKIHLNSTEEEKNKLEKNIKEAEKYANNAQILQTINTRIENIENKISLSDRIIDYNFTTSLFDENWILVNFEPFHKKFADKVSSHSIMHRELQSEYDKHLGFKEGERKAKAELLNNAVPLPIGVPSKSHMEEMLKEKICKVCNRPAHAKGSEEEIKAYNFMMERLKSYLESQVVKESESEKNEPLFKFDYTNRLENLSVSHEDNLKNLRSIKSDIKDKFELINEREKEKRELEELLEKEKEDRNRILGNSTIANESELLNVFKNYTFWQEDLKSINEDYYKLNTKFQDIQSQIKLKQDEKDKIDLNSASSFLLKTRDLMRHIETIFIQTKEKKFEEFIDKLESKSNKYLNQINVEAFTGQIKFSKKKIGGDRIKIEVSLLESGGRYFVPGTAVRTSMNISILLAISELANEVRDETYPMIFDAPTSSFGETKTGDFLNLINDTSNQKIILLKDFIGSIKNSDGTIKDLFIKEEFNSIKRNKAFWVKLERPFDKRELSTINTEVNSL</sequence>
<evidence type="ECO:0000313" key="4">
    <source>
        <dbReference type="Proteomes" id="UP000233435"/>
    </source>
</evidence>
<dbReference type="Gene3D" id="3.40.50.300">
    <property type="entry name" value="P-loop containing nucleotide triphosphate hydrolases"/>
    <property type="match status" value="1"/>
</dbReference>
<protein>
    <recommendedName>
        <fullName evidence="2">Rad50/SbcC-type AAA domain-containing protein</fullName>
    </recommendedName>
</protein>
<evidence type="ECO:0000313" key="3">
    <source>
        <dbReference type="EMBL" id="PKQ45956.1"/>
    </source>
</evidence>